<dbReference type="Proteomes" id="UP000003042">
    <property type="component" value="Unassembled WGS sequence"/>
</dbReference>
<comment type="caution">
    <text evidence="1">The sequence shown here is derived from an EMBL/GenBank/DDBJ whole genome shotgun (WGS) entry which is preliminary data.</text>
</comment>
<accession>A0ABC9NP69</accession>
<sequence length="40" mass="4427">MFSVFIEKLLSNDAIVRNHCHENAIPSADIETARASRAQA</sequence>
<dbReference type="EMBL" id="ABKX01000004">
    <property type="protein sequence ID" value="EDS92078.1"/>
    <property type="molecule type" value="Genomic_DNA"/>
</dbReference>
<gene>
    <name evidence="1" type="ORF">ESCAB7627_0183</name>
</gene>
<protein>
    <submittedName>
        <fullName evidence="1">Uncharacterized protein</fullName>
    </submittedName>
</protein>
<organism evidence="1 2">
    <name type="scientific">Escherichia albertii (strain TW07627)</name>
    <dbReference type="NCBI Taxonomy" id="502347"/>
    <lineage>
        <taxon>Bacteria</taxon>
        <taxon>Pseudomonadati</taxon>
        <taxon>Pseudomonadota</taxon>
        <taxon>Gammaproteobacteria</taxon>
        <taxon>Enterobacterales</taxon>
        <taxon>Enterobacteriaceae</taxon>
        <taxon>Escherichia</taxon>
    </lineage>
</organism>
<evidence type="ECO:0000313" key="2">
    <source>
        <dbReference type="Proteomes" id="UP000003042"/>
    </source>
</evidence>
<reference evidence="1 2" key="1">
    <citation type="submission" date="2008-02" db="EMBL/GenBank/DDBJ databases">
        <title>Annotation of Escherichia albertii TW07627.</title>
        <authorList>
            <person name="Sutton G."/>
            <person name="Whittam T.S."/>
            <person name="Sebastian Y."/>
        </authorList>
    </citation>
    <scope>NUCLEOTIDE SEQUENCE [LARGE SCALE GENOMIC DNA]</scope>
    <source>
        <strain evidence="1 2">TW07627</strain>
    </source>
</reference>
<proteinExistence type="predicted"/>
<name>A0ABC9NP69_ESCAT</name>
<evidence type="ECO:0000313" key="1">
    <source>
        <dbReference type="EMBL" id="EDS92078.1"/>
    </source>
</evidence>
<dbReference type="AlphaFoldDB" id="A0ABC9NP69"/>